<dbReference type="GO" id="GO:0016787">
    <property type="term" value="F:hydrolase activity"/>
    <property type="evidence" value="ECO:0007669"/>
    <property type="project" value="UniProtKB-KW"/>
</dbReference>
<accession>A0A9X1MHK7</accession>
<dbReference type="Pfam" id="PF00975">
    <property type="entry name" value="Thioesterase"/>
    <property type="match status" value="1"/>
</dbReference>
<evidence type="ECO:0000259" key="1">
    <source>
        <dbReference type="Pfam" id="PF00975"/>
    </source>
</evidence>
<dbReference type="InterPro" id="IPR029058">
    <property type="entry name" value="AB_hydrolase_fold"/>
</dbReference>
<proteinExistence type="predicted"/>
<protein>
    <submittedName>
        <fullName evidence="2">Alpha/beta fold hydrolase</fullName>
    </submittedName>
</protein>
<dbReference type="RefSeq" id="WP_227896577.1">
    <property type="nucleotide sequence ID" value="NZ_CP099466.1"/>
</dbReference>
<keyword evidence="2" id="KW-0378">Hydrolase</keyword>
<dbReference type="EMBL" id="JAJFZV010000013">
    <property type="protein sequence ID" value="MCC3298714.1"/>
    <property type="molecule type" value="Genomic_DNA"/>
</dbReference>
<comment type="caution">
    <text evidence="2">The sequence shown here is derived from an EMBL/GenBank/DDBJ whole genome shotgun (WGS) entry which is preliminary data.</text>
</comment>
<gene>
    <name evidence="2" type="ORF">LJ757_13005</name>
</gene>
<feature type="domain" description="Thioesterase" evidence="1">
    <location>
        <begin position="130"/>
        <end position="167"/>
    </location>
</feature>
<evidence type="ECO:0000313" key="3">
    <source>
        <dbReference type="Proteomes" id="UP001139158"/>
    </source>
</evidence>
<keyword evidence="3" id="KW-1185">Reference proteome</keyword>
<evidence type="ECO:0000313" key="2">
    <source>
        <dbReference type="EMBL" id="MCC3298714.1"/>
    </source>
</evidence>
<organism evidence="2 3">
    <name type="scientific">Arthrobacter caoxuetaonis</name>
    <dbReference type="NCBI Taxonomy" id="2886935"/>
    <lineage>
        <taxon>Bacteria</taxon>
        <taxon>Bacillati</taxon>
        <taxon>Actinomycetota</taxon>
        <taxon>Actinomycetes</taxon>
        <taxon>Micrococcales</taxon>
        <taxon>Micrococcaceae</taxon>
        <taxon>Arthrobacter</taxon>
    </lineage>
</organism>
<dbReference type="Gene3D" id="3.40.50.1820">
    <property type="entry name" value="alpha/beta hydrolase"/>
    <property type="match status" value="1"/>
</dbReference>
<dbReference type="SUPFAM" id="SSF53474">
    <property type="entry name" value="alpha/beta-Hydrolases"/>
    <property type="match status" value="2"/>
</dbReference>
<dbReference type="AlphaFoldDB" id="A0A9X1MHK7"/>
<name>A0A9X1MHK7_9MICC</name>
<sequence length="335" mass="37217">MTDDPAKLLRTAESLGRFSRRRFLVGAGAGLALAADLFVTRLIQEQRERLEIIPVRDDAAASRFPRAMWFLFPGYKTSWEEAVWVLNSLRPALATRGQMAAVGYSNNGLDVDVMEAEVFRYIRTRRINRVYFYGHSFGGMLAVEMAARLLARGVQVELIILDSSPSGRFDVLDARMIEGVVLLYEAGYRIPSALRGGYELGERILHKDERSWNTVVDQTLEQLSPLAPSSTLIQSESSYIYHYDAAAYAGAIGNADLAYIGNPDDATVNYYTARARWTELFGPNMVENSLITRGALPAHASPQWNPLVYQEVVDQVLTAYAPLPAVGGDGQKKPF</sequence>
<reference evidence="2" key="1">
    <citation type="submission" date="2021-10" db="EMBL/GenBank/DDBJ databases">
        <title>Novel species in genus Arthrobacter.</title>
        <authorList>
            <person name="Liu Y."/>
        </authorList>
    </citation>
    <scope>NUCLEOTIDE SEQUENCE</scope>
    <source>
        <strain evidence="2">Zg-Y453</strain>
    </source>
</reference>
<dbReference type="InterPro" id="IPR001031">
    <property type="entry name" value="Thioesterase"/>
</dbReference>
<dbReference type="Proteomes" id="UP001139158">
    <property type="component" value="Unassembled WGS sequence"/>
</dbReference>